<protein>
    <submittedName>
        <fullName evidence="1">Uncharacterized protein</fullName>
    </submittedName>
</protein>
<organism evidence="1 2">
    <name type="scientific">Portunus trituberculatus</name>
    <name type="common">Swimming crab</name>
    <name type="synonym">Neptunus trituberculatus</name>
    <dbReference type="NCBI Taxonomy" id="210409"/>
    <lineage>
        <taxon>Eukaryota</taxon>
        <taxon>Metazoa</taxon>
        <taxon>Ecdysozoa</taxon>
        <taxon>Arthropoda</taxon>
        <taxon>Crustacea</taxon>
        <taxon>Multicrustacea</taxon>
        <taxon>Malacostraca</taxon>
        <taxon>Eumalacostraca</taxon>
        <taxon>Eucarida</taxon>
        <taxon>Decapoda</taxon>
        <taxon>Pleocyemata</taxon>
        <taxon>Brachyura</taxon>
        <taxon>Eubrachyura</taxon>
        <taxon>Portunoidea</taxon>
        <taxon>Portunidae</taxon>
        <taxon>Portuninae</taxon>
        <taxon>Portunus</taxon>
    </lineage>
</organism>
<keyword evidence="2" id="KW-1185">Reference proteome</keyword>
<proteinExistence type="predicted"/>
<dbReference type="EMBL" id="VSRR010000491">
    <property type="protein sequence ID" value="MPC16267.1"/>
    <property type="molecule type" value="Genomic_DNA"/>
</dbReference>
<sequence length="72" mass="7687">MAAAPRFSSGSAAVCCCDCVGGLLRQVCLKYQVDVSLEYFIARVSAEGGRRRGGGGEPRLTASWLIYKEDSP</sequence>
<dbReference type="AlphaFoldDB" id="A0A5B7D2I6"/>
<name>A0A5B7D2I6_PORTR</name>
<evidence type="ECO:0000313" key="1">
    <source>
        <dbReference type="EMBL" id="MPC16267.1"/>
    </source>
</evidence>
<comment type="caution">
    <text evidence="1">The sequence shown here is derived from an EMBL/GenBank/DDBJ whole genome shotgun (WGS) entry which is preliminary data.</text>
</comment>
<reference evidence="1 2" key="1">
    <citation type="submission" date="2019-05" db="EMBL/GenBank/DDBJ databases">
        <title>Another draft genome of Portunus trituberculatus and its Hox gene families provides insights of decapod evolution.</title>
        <authorList>
            <person name="Jeong J.-H."/>
            <person name="Song I."/>
            <person name="Kim S."/>
            <person name="Choi T."/>
            <person name="Kim D."/>
            <person name="Ryu S."/>
            <person name="Kim W."/>
        </authorList>
    </citation>
    <scope>NUCLEOTIDE SEQUENCE [LARGE SCALE GENOMIC DNA]</scope>
    <source>
        <tissue evidence="1">Muscle</tissue>
    </source>
</reference>
<gene>
    <name evidence="1" type="ORF">E2C01_009087</name>
</gene>
<accession>A0A5B7D2I6</accession>
<dbReference type="Proteomes" id="UP000324222">
    <property type="component" value="Unassembled WGS sequence"/>
</dbReference>
<evidence type="ECO:0000313" key="2">
    <source>
        <dbReference type="Proteomes" id="UP000324222"/>
    </source>
</evidence>